<feature type="compositionally biased region" description="Pro residues" evidence="1">
    <location>
        <begin position="100"/>
        <end position="123"/>
    </location>
</feature>
<comment type="caution">
    <text evidence="3">The sequence shown here is derived from an EMBL/GenBank/DDBJ whole genome shotgun (WGS) entry which is preliminary data.</text>
</comment>
<name>A0A852X0W0_9MICO</name>
<keyword evidence="2" id="KW-1133">Transmembrane helix</keyword>
<keyword evidence="2" id="KW-0812">Transmembrane</keyword>
<keyword evidence="2" id="KW-0472">Membrane</keyword>
<evidence type="ECO:0000256" key="1">
    <source>
        <dbReference type="SAM" id="MobiDB-lite"/>
    </source>
</evidence>
<feature type="region of interest" description="Disordered" evidence="1">
    <location>
        <begin position="70"/>
        <end position="164"/>
    </location>
</feature>
<gene>
    <name evidence="3" type="ORF">BJY17_002907</name>
</gene>
<feature type="transmembrane region" description="Helical" evidence="2">
    <location>
        <begin position="50"/>
        <end position="72"/>
    </location>
</feature>
<dbReference type="RefSeq" id="WP_218889923.1">
    <property type="nucleotide sequence ID" value="NZ_JACCFI010000001.1"/>
</dbReference>
<accession>A0A852X0W0</accession>
<evidence type="ECO:0000256" key="2">
    <source>
        <dbReference type="SAM" id="Phobius"/>
    </source>
</evidence>
<reference evidence="3 4" key="1">
    <citation type="submission" date="2020-07" db="EMBL/GenBank/DDBJ databases">
        <title>Sequencing the genomes of 1000 actinobacteria strains.</title>
        <authorList>
            <person name="Klenk H.-P."/>
        </authorList>
    </citation>
    <scope>NUCLEOTIDE SEQUENCE [LARGE SCALE GENOMIC DNA]</scope>
    <source>
        <strain evidence="3 4">DSM 8598</strain>
    </source>
</reference>
<dbReference type="EMBL" id="JACCFI010000001">
    <property type="protein sequence ID" value="NYG22160.1"/>
    <property type="molecule type" value="Genomic_DNA"/>
</dbReference>
<dbReference type="AlphaFoldDB" id="A0A852X0W0"/>
<sequence>MTMSEHDGLGDASRRPRGRRAAPASRIGTMLEPVLPYVAASVAWLTRHRLGAMISATGLVVVIMGGAGIALMQAPGGSGPGNEASTSIDDPRPTSKTPVAPSPYGPVLPTPVPPTPVPTPTPAPDEIVEPPVDDDEPVEPIEPTATPETPDDHPGQGRGPKKPR</sequence>
<feature type="region of interest" description="Disordered" evidence="1">
    <location>
        <begin position="1"/>
        <end position="24"/>
    </location>
</feature>
<dbReference type="Proteomes" id="UP000549066">
    <property type="component" value="Unassembled WGS sequence"/>
</dbReference>
<evidence type="ECO:0000313" key="4">
    <source>
        <dbReference type="Proteomes" id="UP000549066"/>
    </source>
</evidence>
<proteinExistence type="predicted"/>
<evidence type="ECO:0000313" key="3">
    <source>
        <dbReference type="EMBL" id="NYG22160.1"/>
    </source>
</evidence>
<feature type="compositionally biased region" description="Basic and acidic residues" evidence="1">
    <location>
        <begin position="1"/>
        <end position="14"/>
    </location>
</feature>
<protein>
    <submittedName>
        <fullName evidence="3">Uncharacterized protein</fullName>
    </submittedName>
</protein>
<keyword evidence="4" id="KW-1185">Reference proteome</keyword>
<organism evidence="3 4">
    <name type="scientific">Agromyces hippuratus</name>
    <dbReference type="NCBI Taxonomy" id="286438"/>
    <lineage>
        <taxon>Bacteria</taxon>
        <taxon>Bacillati</taxon>
        <taxon>Actinomycetota</taxon>
        <taxon>Actinomycetes</taxon>
        <taxon>Micrococcales</taxon>
        <taxon>Microbacteriaceae</taxon>
        <taxon>Agromyces</taxon>
    </lineage>
</organism>
<feature type="compositionally biased region" description="Acidic residues" evidence="1">
    <location>
        <begin position="126"/>
        <end position="139"/>
    </location>
</feature>